<dbReference type="AlphaFoldDB" id="A0AA42CH71"/>
<dbReference type="GO" id="GO:0030976">
    <property type="term" value="F:thiamine pyrophosphate binding"/>
    <property type="evidence" value="ECO:0007669"/>
    <property type="project" value="TreeGrafter"/>
</dbReference>
<dbReference type="GO" id="GO:0030975">
    <property type="term" value="F:thiamine binding"/>
    <property type="evidence" value="ECO:0007669"/>
    <property type="project" value="TreeGrafter"/>
</dbReference>
<comment type="similarity">
    <text evidence="2">Belongs to the bacterial solute-binding protein 1 family.</text>
</comment>
<dbReference type="Proteomes" id="UP001165679">
    <property type="component" value="Unassembled WGS sequence"/>
</dbReference>
<keyword evidence="3" id="KW-0813">Transport</keyword>
<evidence type="ECO:0000256" key="1">
    <source>
        <dbReference type="ARBA" id="ARBA00004418"/>
    </source>
</evidence>
<dbReference type="GO" id="GO:0015888">
    <property type="term" value="P:thiamine transport"/>
    <property type="evidence" value="ECO:0007669"/>
    <property type="project" value="TreeGrafter"/>
</dbReference>
<proteinExistence type="inferred from homology"/>
<dbReference type="PANTHER" id="PTHR30006:SF3">
    <property type="entry name" value="THIAMINE-BINDING PERIPLASMIC PROTEIN"/>
    <property type="match status" value="1"/>
</dbReference>
<dbReference type="GO" id="GO:0030288">
    <property type="term" value="C:outer membrane-bounded periplasmic space"/>
    <property type="evidence" value="ECO:0007669"/>
    <property type="project" value="TreeGrafter"/>
</dbReference>
<keyword evidence="7" id="KW-1185">Reference proteome</keyword>
<evidence type="ECO:0000256" key="4">
    <source>
        <dbReference type="ARBA" id="ARBA00022729"/>
    </source>
</evidence>
<evidence type="ECO:0000256" key="5">
    <source>
        <dbReference type="ARBA" id="ARBA00022764"/>
    </source>
</evidence>
<dbReference type="Pfam" id="PF13416">
    <property type="entry name" value="SBP_bac_8"/>
    <property type="match status" value="1"/>
</dbReference>
<dbReference type="RefSeq" id="WP_264713321.1">
    <property type="nucleotide sequence ID" value="NZ_JAPDNT010000004.1"/>
</dbReference>
<organism evidence="6 7">
    <name type="scientific">Limobrevibacterium gyesilva</name>
    <dbReference type="NCBI Taxonomy" id="2991712"/>
    <lineage>
        <taxon>Bacteria</taxon>
        <taxon>Pseudomonadati</taxon>
        <taxon>Pseudomonadota</taxon>
        <taxon>Alphaproteobacteria</taxon>
        <taxon>Acetobacterales</taxon>
        <taxon>Acetobacteraceae</taxon>
        <taxon>Limobrevibacterium</taxon>
    </lineage>
</organism>
<gene>
    <name evidence="6" type="ORF">OL599_08765</name>
</gene>
<evidence type="ECO:0000313" key="6">
    <source>
        <dbReference type="EMBL" id="MCW3474677.1"/>
    </source>
</evidence>
<evidence type="ECO:0000313" key="7">
    <source>
        <dbReference type="Proteomes" id="UP001165679"/>
    </source>
</evidence>
<evidence type="ECO:0000256" key="2">
    <source>
        <dbReference type="ARBA" id="ARBA00008520"/>
    </source>
</evidence>
<dbReference type="InterPro" id="IPR006311">
    <property type="entry name" value="TAT_signal"/>
</dbReference>
<name>A0AA42CH71_9PROT</name>
<accession>A0AA42CH71</accession>
<dbReference type="PROSITE" id="PS51318">
    <property type="entry name" value="TAT"/>
    <property type="match status" value="1"/>
</dbReference>
<dbReference type="Gene3D" id="3.40.190.10">
    <property type="entry name" value="Periplasmic binding protein-like II"/>
    <property type="match status" value="2"/>
</dbReference>
<reference evidence="6" key="2">
    <citation type="submission" date="2022-10" db="EMBL/GenBank/DDBJ databases">
        <authorList>
            <person name="Trinh H.N."/>
        </authorList>
    </citation>
    <scope>NUCLEOTIDE SEQUENCE</scope>
    <source>
        <strain evidence="6">RN2-1</strain>
    </source>
</reference>
<dbReference type="PANTHER" id="PTHR30006">
    <property type="entry name" value="THIAMINE-BINDING PERIPLASMIC PROTEIN-RELATED"/>
    <property type="match status" value="1"/>
</dbReference>
<dbReference type="InterPro" id="IPR006059">
    <property type="entry name" value="SBP"/>
</dbReference>
<dbReference type="SUPFAM" id="SSF53850">
    <property type="entry name" value="Periplasmic binding protein-like II"/>
    <property type="match status" value="1"/>
</dbReference>
<reference evidence="6" key="1">
    <citation type="submission" date="2022-09" db="EMBL/GenBank/DDBJ databases">
        <title>Rhodovastum sp. nov. RN2-1 isolated from soil in Seongnam, South Korea.</title>
        <authorList>
            <person name="Le N.T."/>
        </authorList>
    </citation>
    <scope>NUCLEOTIDE SEQUENCE</scope>
    <source>
        <strain evidence="6">RN2-1</strain>
    </source>
</reference>
<protein>
    <submittedName>
        <fullName evidence="6">ABC transporter substrate-binding protein</fullName>
    </submittedName>
</protein>
<dbReference type="CDD" id="cd13589">
    <property type="entry name" value="PBP2_polyamine_RpCGA009"/>
    <property type="match status" value="1"/>
</dbReference>
<dbReference type="EMBL" id="JAPDNT010000004">
    <property type="protein sequence ID" value="MCW3474677.1"/>
    <property type="molecule type" value="Genomic_DNA"/>
</dbReference>
<sequence>MNDQTKGAFALSRRRLLAATAAGGLAAPWIWRRPAAAAGQVIIRTPGGAYDDIMRRHVYDPFTKATGVQVTPVAATSAKLLAMFKAKSVELDVIDTGDGQLLTLERMGALAPIAYDSWKWSDPNDVVAEVKQATRVGNFIYSTVLGYNKESFPDGKQPKGWAQFWDVQRFPGPRMLTDMAAGAPSLEFALLADGVPRDKLYPIDLDRALAMMTRIRPQIRKFWDTGALSAQMLFDKEVVLGSIWNGRLQTVIDKGAPLGMEWQENMIQVQALAIFKDSPNMENAQRLIDFQMQPQVQAGYSRDLMYGPTVKKAFNLLPKDALDRAPGGPQSRETGFYQNVIWWEDNRERVNRAWSRWLLG</sequence>
<comment type="caution">
    <text evidence="6">The sequence shown here is derived from an EMBL/GenBank/DDBJ whole genome shotgun (WGS) entry which is preliminary data.</text>
</comment>
<keyword evidence="5" id="KW-0574">Periplasm</keyword>
<evidence type="ECO:0000256" key="3">
    <source>
        <dbReference type="ARBA" id="ARBA00022448"/>
    </source>
</evidence>
<keyword evidence="4" id="KW-0732">Signal</keyword>
<comment type="subcellular location">
    <subcellularLocation>
        <location evidence="1">Periplasm</location>
    </subcellularLocation>
</comment>